<dbReference type="EnsemblProtists" id="PYU1_T004037">
    <property type="protein sequence ID" value="PYU1_T004037"/>
    <property type="gene ID" value="PYU1_G004027"/>
</dbReference>
<organism evidence="2 3">
    <name type="scientific">Globisporangium ultimum (strain ATCC 200006 / CBS 805.95 / DAOM BR144)</name>
    <name type="common">Pythium ultimum</name>
    <dbReference type="NCBI Taxonomy" id="431595"/>
    <lineage>
        <taxon>Eukaryota</taxon>
        <taxon>Sar</taxon>
        <taxon>Stramenopiles</taxon>
        <taxon>Oomycota</taxon>
        <taxon>Peronosporomycetes</taxon>
        <taxon>Pythiales</taxon>
        <taxon>Pythiaceae</taxon>
        <taxon>Globisporangium</taxon>
    </lineage>
</organism>
<dbReference type="eggNOG" id="ENOG502SGSY">
    <property type="taxonomic scope" value="Eukaryota"/>
</dbReference>
<dbReference type="Proteomes" id="UP000019132">
    <property type="component" value="Unassembled WGS sequence"/>
</dbReference>
<dbReference type="VEuPathDB" id="FungiDB:PYU1_G004027"/>
<evidence type="ECO:0000313" key="2">
    <source>
        <dbReference type="EnsemblProtists" id="PYU1_T004037"/>
    </source>
</evidence>
<reference evidence="2" key="3">
    <citation type="submission" date="2015-02" db="UniProtKB">
        <authorList>
            <consortium name="EnsemblProtists"/>
        </authorList>
    </citation>
    <scope>IDENTIFICATION</scope>
    <source>
        <strain evidence="2">DAOM BR144</strain>
    </source>
</reference>
<feature type="compositionally biased region" description="Low complexity" evidence="1">
    <location>
        <begin position="694"/>
        <end position="714"/>
    </location>
</feature>
<name>K3WGE6_GLOUD</name>
<dbReference type="EMBL" id="GL376567">
    <property type="status" value="NOT_ANNOTATED_CDS"/>
    <property type="molecule type" value="Genomic_DNA"/>
</dbReference>
<dbReference type="OMA" id="TDMFFRH"/>
<feature type="region of interest" description="Disordered" evidence="1">
    <location>
        <begin position="688"/>
        <end position="714"/>
    </location>
</feature>
<protein>
    <submittedName>
        <fullName evidence="2">Uncharacterized protein</fullName>
    </submittedName>
</protein>
<dbReference type="AlphaFoldDB" id="K3WGE6"/>
<accession>K3WGE6</accession>
<reference evidence="3" key="2">
    <citation type="submission" date="2010-04" db="EMBL/GenBank/DDBJ databases">
        <authorList>
            <person name="Buell R."/>
            <person name="Hamilton J."/>
            <person name="Hostetler J."/>
        </authorList>
    </citation>
    <scope>NUCLEOTIDE SEQUENCE [LARGE SCALE GENOMIC DNA]</scope>
    <source>
        <strain evidence="3">DAOM:BR144</strain>
    </source>
</reference>
<keyword evidence="3" id="KW-1185">Reference proteome</keyword>
<dbReference type="InParanoid" id="K3WGE6"/>
<evidence type="ECO:0000313" key="3">
    <source>
        <dbReference type="Proteomes" id="UP000019132"/>
    </source>
</evidence>
<dbReference type="HOGENOM" id="CLU_027392_0_0_1"/>
<sequence>MEHPVSSSHEALEALGSVQNELAVHSSASRAILMHLCQRLSRLETAVYTLQADMSQFKTDTQRGANEVRGEVTGVQAKVEIMSSQLNEYASVMDLFQSEINNHKTNISWLSSSLTDEHGRVDQVHEKVDNQRDDFNNRFTELSLKLDELPRALAALQAPTNRDIGFTFRTSDDKLSLQNHMHRRDGSYRSGGGPYTDLEPFTIPDDMRAKVELRIRQREMLKEEADAKAAAELAEAYRRLQLANNPRLTEVRIQVDHCQEQIKRAFQMIRDSNLHLYSCCETKAERIEFTGVQNELKALRNRLRELEIAAPHRIKHPPQNMSLTTKVTSNSKSNQESGNNNVSLAITTIKDRTTATLHDAASGIQLSSSQISELRVCLLELSRNFNMLQHNWKKKQKQQSTAVNPIVKTHLDKVVAMINDAYAVTAEEPVDFAVVARHVDQVSRVLGSDFSMQILGIMGTRTQDERLRLASSSNEMVTALCRYSDVFTDLLYNDHDSSPTAMQLATISAQSQHSMDKIIVEMEELGRNQRKMEAALAELTKTPLLDPPKAAVISSQDPATSTNEAVIEWSLKNVTDELQHLQEQIASVRKQFVTAEMFADIVRQMETWKTEHDKKQPAVVVGHRYMTGAPSSGVLNSPITPGSLYKRNHSIGGSADAETMLLALSTFEQPDRLKAQTKLDPLQVHRMNREIRPGGKCSSASSSSLSHNGSVLSGRTHGALSKIHARAQMLRPKSGVHNDR</sequence>
<proteinExistence type="predicted"/>
<evidence type="ECO:0000256" key="1">
    <source>
        <dbReference type="SAM" id="MobiDB-lite"/>
    </source>
</evidence>
<dbReference type="Gene3D" id="1.10.287.1490">
    <property type="match status" value="1"/>
</dbReference>
<reference evidence="3" key="1">
    <citation type="journal article" date="2010" name="Genome Biol.">
        <title>Genome sequence of the necrotrophic plant pathogen Pythium ultimum reveals original pathogenicity mechanisms and effector repertoire.</title>
        <authorList>
            <person name="Levesque C.A."/>
            <person name="Brouwer H."/>
            <person name="Cano L."/>
            <person name="Hamilton J.P."/>
            <person name="Holt C."/>
            <person name="Huitema E."/>
            <person name="Raffaele S."/>
            <person name="Robideau G.P."/>
            <person name="Thines M."/>
            <person name="Win J."/>
            <person name="Zerillo M.M."/>
            <person name="Beakes G.W."/>
            <person name="Boore J.L."/>
            <person name="Busam D."/>
            <person name="Dumas B."/>
            <person name="Ferriera S."/>
            <person name="Fuerstenberg S.I."/>
            <person name="Gachon C.M."/>
            <person name="Gaulin E."/>
            <person name="Govers F."/>
            <person name="Grenville-Briggs L."/>
            <person name="Horner N."/>
            <person name="Hostetler J."/>
            <person name="Jiang R.H."/>
            <person name="Johnson J."/>
            <person name="Krajaejun T."/>
            <person name="Lin H."/>
            <person name="Meijer H.J."/>
            <person name="Moore B."/>
            <person name="Morris P."/>
            <person name="Phuntmart V."/>
            <person name="Puiu D."/>
            <person name="Shetty J."/>
            <person name="Stajich J.E."/>
            <person name="Tripathy S."/>
            <person name="Wawra S."/>
            <person name="van West P."/>
            <person name="Whitty B.R."/>
            <person name="Coutinho P.M."/>
            <person name="Henrissat B."/>
            <person name="Martin F."/>
            <person name="Thomas P.D."/>
            <person name="Tyler B.M."/>
            <person name="De Vries R.P."/>
            <person name="Kamoun S."/>
            <person name="Yandell M."/>
            <person name="Tisserat N."/>
            <person name="Buell C.R."/>
        </authorList>
    </citation>
    <scope>NUCLEOTIDE SEQUENCE</scope>
    <source>
        <strain evidence="3">DAOM:BR144</strain>
    </source>
</reference>